<protein>
    <submittedName>
        <fullName evidence="1">Uncharacterized protein</fullName>
    </submittedName>
</protein>
<organism evidence="1 2">
    <name type="scientific">Spiroplasma eriocheiris</name>
    <dbReference type="NCBI Taxonomy" id="315358"/>
    <lineage>
        <taxon>Bacteria</taxon>
        <taxon>Bacillati</taxon>
        <taxon>Mycoplasmatota</taxon>
        <taxon>Mollicutes</taxon>
        <taxon>Entomoplasmatales</taxon>
        <taxon>Spiroplasmataceae</taxon>
        <taxon>Spiroplasma</taxon>
    </lineage>
</organism>
<dbReference type="AlphaFoldDB" id="A0A0H3XKN5"/>
<gene>
    <name evidence="1" type="ORF">SERIO_v1c09310</name>
</gene>
<evidence type="ECO:0000313" key="2">
    <source>
        <dbReference type="Proteomes" id="UP000035661"/>
    </source>
</evidence>
<accession>A0A0H3XKN5</accession>
<proteinExistence type="predicted"/>
<reference evidence="1 2" key="1">
    <citation type="journal article" date="2015" name="Genome Biol. Evol.">
        <title>Found and Lost: The Fates of Horizontally Acquired Genes in Arthropod-Symbiotic Spiroplasma.</title>
        <authorList>
            <person name="Lo W.S."/>
            <person name="Gasparich G.E."/>
            <person name="Kuo C.H."/>
        </authorList>
    </citation>
    <scope>NUCLEOTIDE SEQUENCE [LARGE SCALE GENOMIC DNA]</scope>
    <source>
        <strain evidence="2">TDA-040725-5</strain>
    </source>
</reference>
<dbReference type="Proteomes" id="UP000035661">
    <property type="component" value="Chromosome"/>
</dbReference>
<dbReference type="STRING" id="315358.SERIO_v1c09310"/>
<evidence type="ECO:0000313" key="1">
    <source>
        <dbReference type="EMBL" id="AKM54491.1"/>
    </source>
</evidence>
<sequence>MEPFKSNEEVSEYILNRWIDKERINLQEFINFLGCISLNNSRINRRLLIDSLVDINMISFLNENEITFNFQSFINKNDLIQIEKNIHSYLDELEEYKNYPLIFICKKTFASTYNFLELNKFENTYTNIHSLYSALRFIDTLHLLPLESIWNNNFAFIILRNQQNFKNKIEMYEYLVNSFFKTGATTSEKILEEINRLIPISKDQILIKKIIEGIIEQNENDR</sequence>
<reference evidence="2" key="2">
    <citation type="submission" date="2015-06" db="EMBL/GenBank/DDBJ databases">
        <title>Complete genome sequence of Spiroplasma eriocheiris TDA-040725-5 (DSM 21848).</title>
        <authorList>
            <person name="Lo W.-S."/>
            <person name="Kuo C.-H."/>
        </authorList>
    </citation>
    <scope>NUCLEOTIDE SEQUENCE [LARGE SCALE GENOMIC DNA]</scope>
    <source>
        <strain evidence="2">TDA-040725-5</strain>
    </source>
</reference>
<keyword evidence="2" id="KW-1185">Reference proteome</keyword>
<dbReference type="KEGG" id="seri:SERIO_v1c09310"/>
<dbReference type="EMBL" id="CP011856">
    <property type="protein sequence ID" value="AKM54491.1"/>
    <property type="molecule type" value="Genomic_DNA"/>
</dbReference>
<name>A0A0H3XKN5_9MOLU</name>
<dbReference type="PATRIC" id="fig|743698.3.peg.940"/>